<evidence type="ECO:0000256" key="5">
    <source>
        <dbReference type="ARBA" id="ARBA00022692"/>
    </source>
</evidence>
<keyword evidence="5 8" id="KW-0812">Transmembrane</keyword>
<evidence type="ECO:0000256" key="1">
    <source>
        <dbReference type="ARBA" id="ARBA00004429"/>
    </source>
</evidence>
<dbReference type="AlphaFoldDB" id="A0AAD5UEB2"/>
<keyword evidence="7 8" id="KW-0472">Membrane</keyword>
<feature type="transmembrane region" description="Helical" evidence="8">
    <location>
        <begin position="74"/>
        <end position="95"/>
    </location>
</feature>
<evidence type="ECO:0000313" key="10">
    <source>
        <dbReference type="Proteomes" id="UP001210925"/>
    </source>
</evidence>
<dbReference type="InterPro" id="IPR046513">
    <property type="entry name" value="DUF6691"/>
</dbReference>
<evidence type="ECO:0000313" key="9">
    <source>
        <dbReference type="EMBL" id="KAJ3252646.1"/>
    </source>
</evidence>
<keyword evidence="4" id="KW-0997">Cell inner membrane</keyword>
<dbReference type="InterPro" id="IPR007272">
    <property type="entry name" value="Sulf_transp_TsuA/YedE"/>
</dbReference>
<evidence type="ECO:0000256" key="6">
    <source>
        <dbReference type="ARBA" id="ARBA00022989"/>
    </source>
</evidence>
<gene>
    <name evidence="9" type="ORF">HK103_001347</name>
</gene>
<accession>A0AAD5UEB2</accession>
<dbReference type="EMBL" id="JADGKB010000134">
    <property type="protein sequence ID" value="KAJ3252646.1"/>
    <property type="molecule type" value="Genomic_DNA"/>
</dbReference>
<comment type="subcellular location">
    <subcellularLocation>
        <location evidence="1">Cell inner membrane</location>
        <topology evidence="1">Multi-pass membrane protein</topology>
    </subcellularLocation>
</comment>
<evidence type="ECO:0000256" key="3">
    <source>
        <dbReference type="ARBA" id="ARBA00022475"/>
    </source>
</evidence>
<feature type="transmembrane region" description="Helical" evidence="8">
    <location>
        <begin position="20"/>
        <end position="40"/>
    </location>
</feature>
<keyword evidence="3" id="KW-1003">Cell membrane</keyword>
<proteinExistence type="predicted"/>
<sequence>MIISPFNSLLGGSMVGLSAAFYHLIFGRVLGISGIYHYITKDFTFRLSYLAGLVASGFLFAVPTSTITSNPVKLATAGLLVGFGTALGSGCTSGHGLCGIARSSKRSIVAVASFMLSAMVTRFFTEPDVFTTIAPTFDWDIPPLQVLLSLLGLFGVAFTSSKWQNKLFWRDVFSFMIGIFFGYGLIKGGMADTSRALNFLSFFNVFAPRPEGTFPIFDPSLAIMMAAGIIPNLIGNYIQRHLEKPVLLDRFEIPTRQDITWELVVGSSVFGIGWGMVGLCPGPAFVSLSHVFKGDFTILEWFAGFATGSYLHKKYVAHCT</sequence>
<feature type="transmembrane region" description="Helical" evidence="8">
    <location>
        <begin position="47"/>
        <end position="68"/>
    </location>
</feature>
<evidence type="ECO:0000256" key="7">
    <source>
        <dbReference type="ARBA" id="ARBA00023136"/>
    </source>
</evidence>
<keyword evidence="10" id="KW-1185">Reference proteome</keyword>
<evidence type="ECO:0000256" key="4">
    <source>
        <dbReference type="ARBA" id="ARBA00022519"/>
    </source>
</evidence>
<dbReference type="Pfam" id="PF20398">
    <property type="entry name" value="DUF6691"/>
    <property type="match status" value="1"/>
</dbReference>
<feature type="transmembrane region" description="Helical" evidence="8">
    <location>
        <begin position="167"/>
        <end position="186"/>
    </location>
</feature>
<dbReference type="PANTHER" id="PTHR30574:SF1">
    <property type="entry name" value="SULPHUR TRANSPORT DOMAIN-CONTAINING PROTEIN"/>
    <property type="match status" value="1"/>
</dbReference>
<keyword evidence="6 8" id="KW-1133">Transmembrane helix</keyword>
<dbReference type="Pfam" id="PF04143">
    <property type="entry name" value="Sulf_transp"/>
    <property type="match status" value="1"/>
</dbReference>
<name>A0AAD5UEB2_9FUNG</name>
<feature type="transmembrane region" description="Helical" evidence="8">
    <location>
        <begin position="259"/>
        <end position="279"/>
    </location>
</feature>
<evidence type="ECO:0000256" key="8">
    <source>
        <dbReference type="SAM" id="Phobius"/>
    </source>
</evidence>
<evidence type="ECO:0000256" key="2">
    <source>
        <dbReference type="ARBA" id="ARBA00022448"/>
    </source>
</evidence>
<dbReference type="Proteomes" id="UP001210925">
    <property type="component" value="Unassembled WGS sequence"/>
</dbReference>
<keyword evidence="2" id="KW-0813">Transport</keyword>
<reference evidence="9" key="1">
    <citation type="submission" date="2020-05" db="EMBL/GenBank/DDBJ databases">
        <title>Phylogenomic resolution of chytrid fungi.</title>
        <authorList>
            <person name="Stajich J.E."/>
            <person name="Amses K."/>
            <person name="Simmons R."/>
            <person name="Seto K."/>
            <person name="Myers J."/>
            <person name="Bonds A."/>
            <person name="Quandt C.A."/>
            <person name="Barry K."/>
            <person name="Liu P."/>
            <person name="Grigoriev I."/>
            <person name="Longcore J.E."/>
            <person name="James T.Y."/>
        </authorList>
    </citation>
    <scope>NUCLEOTIDE SEQUENCE</scope>
    <source>
        <strain evidence="9">PLAUS21</strain>
    </source>
</reference>
<protein>
    <recommendedName>
        <fullName evidence="11">Sulphur transport domain-containing protein</fullName>
    </recommendedName>
</protein>
<dbReference type="GO" id="GO:0005886">
    <property type="term" value="C:plasma membrane"/>
    <property type="evidence" value="ECO:0007669"/>
    <property type="project" value="UniProtKB-SubCell"/>
</dbReference>
<feature type="transmembrane region" description="Helical" evidence="8">
    <location>
        <begin position="144"/>
        <end position="160"/>
    </location>
</feature>
<feature type="transmembrane region" description="Helical" evidence="8">
    <location>
        <begin position="107"/>
        <end position="124"/>
    </location>
</feature>
<organism evidence="9 10">
    <name type="scientific">Boothiomyces macroporosus</name>
    <dbReference type="NCBI Taxonomy" id="261099"/>
    <lineage>
        <taxon>Eukaryota</taxon>
        <taxon>Fungi</taxon>
        <taxon>Fungi incertae sedis</taxon>
        <taxon>Chytridiomycota</taxon>
        <taxon>Chytridiomycota incertae sedis</taxon>
        <taxon>Chytridiomycetes</taxon>
        <taxon>Rhizophydiales</taxon>
        <taxon>Terramycetaceae</taxon>
        <taxon>Boothiomyces</taxon>
    </lineage>
</organism>
<feature type="transmembrane region" description="Helical" evidence="8">
    <location>
        <begin position="220"/>
        <end position="238"/>
    </location>
</feature>
<evidence type="ECO:0008006" key="11">
    <source>
        <dbReference type="Google" id="ProtNLM"/>
    </source>
</evidence>
<comment type="caution">
    <text evidence="9">The sequence shown here is derived from an EMBL/GenBank/DDBJ whole genome shotgun (WGS) entry which is preliminary data.</text>
</comment>
<dbReference type="PANTHER" id="PTHR30574">
    <property type="entry name" value="INNER MEMBRANE PROTEIN YEDE"/>
    <property type="match status" value="1"/>
</dbReference>